<name>A0ACC0VG18_9HYPO</name>
<comment type="caution">
    <text evidence="1">The sequence shown here is derived from an EMBL/GenBank/DDBJ whole genome shotgun (WGS) entry which is preliminary data.</text>
</comment>
<reference evidence="1" key="1">
    <citation type="submission" date="2022-10" db="EMBL/GenBank/DDBJ databases">
        <title>Complete Genome of Trichothecium roseum strain YXFP-22015, a Plant Pathogen Isolated from Citrus.</title>
        <authorList>
            <person name="Wang Y."/>
            <person name="Zhu L."/>
        </authorList>
    </citation>
    <scope>NUCLEOTIDE SEQUENCE</scope>
    <source>
        <strain evidence="1">YXFP-22015</strain>
    </source>
</reference>
<dbReference type="Proteomes" id="UP001163324">
    <property type="component" value="Chromosome 1"/>
</dbReference>
<dbReference type="EMBL" id="CM047940">
    <property type="protein sequence ID" value="KAI9904837.1"/>
    <property type="molecule type" value="Genomic_DNA"/>
</dbReference>
<organism evidence="1 2">
    <name type="scientific">Trichothecium roseum</name>
    <dbReference type="NCBI Taxonomy" id="47278"/>
    <lineage>
        <taxon>Eukaryota</taxon>
        <taxon>Fungi</taxon>
        <taxon>Dikarya</taxon>
        <taxon>Ascomycota</taxon>
        <taxon>Pezizomycotina</taxon>
        <taxon>Sordariomycetes</taxon>
        <taxon>Hypocreomycetidae</taxon>
        <taxon>Hypocreales</taxon>
        <taxon>Hypocreales incertae sedis</taxon>
        <taxon>Trichothecium</taxon>
    </lineage>
</organism>
<accession>A0ACC0VG18</accession>
<gene>
    <name evidence="1" type="ORF">N3K66_001366</name>
</gene>
<protein>
    <submittedName>
        <fullName evidence="1">Uncharacterized protein</fullName>
    </submittedName>
</protein>
<evidence type="ECO:0000313" key="2">
    <source>
        <dbReference type="Proteomes" id="UP001163324"/>
    </source>
</evidence>
<evidence type="ECO:0000313" key="1">
    <source>
        <dbReference type="EMBL" id="KAI9904837.1"/>
    </source>
</evidence>
<proteinExistence type="predicted"/>
<sequence>MLSNVATLISRSYIEQPTSPSCQAQAFLIQMFMPADALWNFAMAANVYLTFYFRFDTRRLQRIEPIYLACCYGIPAVPAVIYLWARDGSGHQAYGDARLWCWISDEWNTWRITTFYGPVWVVILVTFFIYGRAGRTIYKRRKQLLEFDSSALGSYHVEAQPAGGNTKVTEVTVTTEATAASSSSPADPNSPVTPSARDPSTSYSISISASSHGKYPQLGSASTQAGTERPARPPPPPARPREKGFRTRADNAAWQYAKCALLFFAAMLITWIPSSANRVHWFLHGRSSVPLEYMSAFVLPLQGVWNAIIYITTSWAACRSFLSDVRFGKRPDVTEIVGKSAAPAADGGESGNVNNHRLDRINHKSSLSSSSSPPSSHRPGAARRHHDSESTASLAGSSKGTDYQWSS</sequence>
<keyword evidence="2" id="KW-1185">Reference proteome</keyword>